<protein>
    <submittedName>
        <fullName evidence="1">Uncharacterized protein</fullName>
    </submittedName>
</protein>
<name>A0A0H2RMZ9_9AGAM</name>
<dbReference type="EMBL" id="KQ085961">
    <property type="protein sequence ID" value="KLO13340.1"/>
    <property type="molecule type" value="Genomic_DNA"/>
</dbReference>
<dbReference type="InParanoid" id="A0A0H2RMZ9"/>
<dbReference type="AlphaFoldDB" id="A0A0H2RMZ9"/>
<keyword evidence="2" id="KW-1185">Reference proteome</keyword>
<proteinExistence type="predicted"/>
<accession>A0A0H2RMZ9</accession>
<dbReference type="Proteomes" id="UP000053477">
    <property type="component" value="Unassembled WGS sequence"/>
</dbReference>
<sequence length="309" mass="35365">MRSLDFAHLHWSAQEKYFMIRVAINYAQSKKDLLWRATKCDLEGIRLDVAHHVLPVLAFVGINDPENGANKELGVKRDDTIGIRKVRVPRVEKGGSSKVDVGLTVDLSEDLQMLPIDGEDAPDSSKVLDGDEYIEKLEFYEPTEEPDAILHRKRTTPIYMGITVPVGKSDYHEQFTITDFWSYEGFRFSETEESKIEYEREAGDPDVDRYFSRRRGQGGRIRGRDLEAQEAELLKFDGASNGKEKKLKIMAEFTEGMERQLFFTKVTKTEAILKRRGAIKLGIVSLEEMVMEIVEKHVEKSLNFLDGLK</sequence>
<organism evidence="1 2">
    <name type="scientific">Schizopora paradoxa</name>
    <dbReference type="NCBI Taxonomy" id="27342"/>
    <lineage>
        <taxon>Eukaryota</taxon>
        <taxon>Fungi</taxon>
        <taxon>Dikarya</taxon>
        <taxon>Basidiomycota</taxon>
        <taxon>Agaricomycotina</taxon>
        <taxon>Agaricomycetes</taxon>
        <taxon>Hymenochaetales</taxon>
        <taxon>Schizoporaceae</taxon>
        <taxon>Schizopora</taxon>
    </lineage>
</organism>
<reference evidence="1 2" key="1">
    <citation type="submission" date="2015-04" db="EMBL/GenBank/DDBJ databases">
        <title>Complete genome sequence of Schizopora paradoxa KUC8140, a cosmopolitan wood degrader in East Asia.</title>
        <authorList>
            <consortium name="DOE Joint Genome Institute"/>
            <person name="Min B."/>
            <person name="Park H."/>
            <person name="Jang Y."/>
            <person name="Kim J.-J."/>
            <person name="Kim K.H."/>
            <person name="Pangilinan J."/>
            <person name="Lipzen A."/>
            <person name="Riley R."/>
            <person name="Grigoriev I.V."/>
            <person name="Spatafora J.W."/>
            <person name="Choi I.-G."/>
        </authorList>
    </citation>
    <scope>NUCLEOTIDE SEQUENCE [LARGE SCALE GENOMIC DNA]</scope>
    <source>
        <strain evidence="1 2">KUC8140</strain>
    </source>
</reference>
<evidence type="ECO:0000313" key="2">
    <source>
        <dbReference type="Proteomes" id="UP000053477"/>
    </source>
</evidence>
<gene>
    <name evidence="1" type="ORF">SCHPADRAFT_370076</name>
</gene>
<evidence type="ECO:0000313" key="1">
    <source>
        <dbReference type="EMBL" id="KLO13340.1"/>
    </source>
</evidence>